<comment type="caution">
    <text evidence="3">The sequence shown here is derived from an EMBL/GenBank/DDBJ whole genome shotgun (WGS) entry which is preliminary data.</text>
</comment>
<protein>
    <submittedName>
        <fullName evidence="3">Acyl-CoA thioesterase</fullName>
    </submittedName>
</protein>
<evidence type="ECO:0000313" key="4">
    <source>
        <dbReference type="Proteomes" id="UP000535078"/>
    </source>
</evidence>
<keyword evidence="4" id="KW-1185">Reference proteome</keyword>
<dbReference type="InterPro" id="IPR049449">
    <property type="entry name" value="TesB_ACOT8-like_N"/>
</dbReference>
<name>A0A7X6B8S6_9SPHN</name>
<gene>
    <name evidence="3" type="ORF">GGR90_002240</name>
</gene>
<dbReference type="Pfam" id="PF20789">
    <property type="entry name" value="4HBT_3C"/>
    <property type="match status" value="1"/>
</dbReference>
<evidence type="ECO:0000313" key="3">
    <source>
        <dbReference type="EMBL" id="NJB90065.1"/>
    </source>
</evidence>
<dbReference type="Proteomes" id="UP000535078">
    <property type="component" value="Unassembled WGS sequence"/>
</dbReference>
<reference evidence="3 4" key="1">
    <citation type="submission" date="2020-03" db="EMBL/GenBank/DDBJ databases">
        <title>Genomic Encyclopedia of Type Strains, Phase IV (KMG-IV): sequencing the most valuable type-strain genomes for metagenomic binning, comparative biology and taxonomic classification.</title>
        <authorList>
            <person name="Goeker M."/>
        </authorList>
    </citation>
    <scope>NUCLEOTIDE SEQUENCE [LARGE SCALE GENOMIC DNA]</scope>
    <source>
        <strain evidence="3 4">DSM 25229</strain>
    </source>
</reference>
<feature type="domain" description="Acyl-CoA thioesterase-like N-terminal HotDog" evidence="1">
    <location>
        <begin position="28"/>
        <end position="103"/>
    </location>
</feature>
<evidence type="ECO:0000259" key="2">
    <source>
        <dbReference type="Pfam" id="PF20789"/>
    </source>
</evidence>
<accession>A0A7X6B8S6</accession>
<dbReference type="RefSeq" id="WP_167921498.1">
    <property type="nucleotide sequence ID" value="NZ_JAATIT010000002.1"/>
</dbReference>
<dbReference type="AlphaFoldDB" id="A0A7X6B8S6"/>
<dbReference type="Gene3D" id="2.40.160.210">
    <property type="entry name" value="Acyl-CoA thioesterase, double hotdog domain"/>
    <property type="match status" value="1"/>
</dbReference>
<organism evidence="3 4">
    <name type="scientific">Sphingopyxis italica</name>
    <dbReference type="NCBI Taxonomy" id="1129133"/>
    <lineage>
        <taxon>Bacteria</taxon>
        <taxon>Pseudomonadati</taxon>
        <taxon>Pseudomonadota</taxon>
        <taxon>Alphaproteobacteria</taxon>
        <taxon>Sphingomonadales</taxon>
        <taxon>Sphingomonadaceae</taxon>
        <taxon>Sphingopyxis</taxon>
    </lineage>
</organism>
<dbReference type="EMBL" id="JAATIT010000002">
    <property type="protein sequence ID" value="NJB90065.1"/>
    <property type="molecule type" value="Genomic_DNA"/>
</dbReference>
<dbReference type="InterPro" id="IPR029069">
    <property type="entry name" value="HotDog_dom_sf"/>
</dbReference>
<feature type="domain" description="Acyl-CoA thioesterase-like C-terminal" evidence="2">
    <location>
        <begin position="130"/>
        <end position="263"/>
    </location>
</feature>
<dbReference type="InterPro" id="IPR049450">
    <property type="entry name" value="ACOT8-like_C"/>
</dbReference>
<dbReference type="Pfam" id="PF13622">
    <property type="entry name" value="4HBT_3"/>
    <property type="match status" value="1"/>
</dbReference>
<dbReference type="SUPFAM" id="SSF54637">
    <property type="entry name" value="Thioesterase/thiol ester dehydrase-isomerase"/>
    <property type="match status" value="2"/>
</dbReference>
<proteinExistence type="predicted"/>
<evidence type="ECO:0000259" key="1">
    <source>
        <dbReference type="Pfam" id="PF13622"/>
    </source>
</evidence>
<sequence length="267" mass="28642">MTSGSPSALDTLLSTLHVDDGRAKAHIDEGWMQGRTAYGGISSAIALAGTMALHPTETPLRYAQISFVGPVGGDCTVETRVLRQSKSSLFIDAGVSSDQGFGTAAVFAFSGDRASHVDHDRLAMPDAPDPDTLAPVPEHHARPSFTRHFDMRPTTGPRFGWKSDVGEYLTWVRFVEEPRCHPAVALLAMGDALPPAAMALFSQFGPISSMNWTVNMLTGTPATDDGWWLLSAKTGYARHGLSVQDMMLWNRAGQPVLSGSQAIAIYA</sequence>
<dbReference type="InterPro" id="IPR042171">
    <property type="entry name" value="Acyl-CoA_hotdog"/>
</dbReference>